<evidence type="ECO:0008006" key="2">
    <source>
        <dbReference type="Google" id="ProtNLM"/>
    </source>
</evidence>
<sequence>MNFFKSIKELFPIILSVILFSCNNQDNVEIITGKFINRTSDTLNIMYYDGDKGKYEFVHSIYLKEDNSFTDTLTLDQGYYKLSSGKNSTSIFLQKGFNLNIAGKHLGDTIYYTGKGANENNYLIEKDFLDERIKEKQDFYYVSTLTEDEFLTLYDSLYKVQIELYNKHKNGFNEDFSFIEKEGIKLMKNHYIASFEEIKQYLSGDRNYKVSGSFPNPYTNLNLNDDRLLKLYIYKPVIDRYIHSTLGAERKSDSYILKYLDKLDEKISNPKIKEELAFDIGINRLKQVKNLKPVYSKLTSLISNEEYLNKIENAYNNIKRILPGEASPQFTCIDMN</sequence>
<comment type="caution">
    <text evidence="1">The sequence shown here is derived from an EMBL/GenBank/DDBJ whole genome shotgun (WGS) entry which is preliminary data.</text>
</comment>
<name>A0A0F8WDM5_9ZZZZ</name>
<accession>A0A0F8WDM5</accession>
<dbReference type="PROSITE" id="PS51257">
    <property type="entry name" value="PROKAR_LIPOPROTEIN"/>
    <property type="match status" value="1"/>
</dbReference>
<organism evidence="1">
    <name type="scientific">marine sediment metagenome</name>
    <dbReference type="NCBI Taxonomy" id="412755"/>
    <lineage>
        <taxon>unclassified sequences</taxon>
        <taxon>metagenomes</taxon>
        <taxon>ecological metagenomes</taxon>
    </lineage>
</organism>
<dbReference type="AlphaFoldDB" id="A0A0F8WDM5"/>
<evidence type="ECO:0000313" key="1">
    <source>
        <dbReference type="EMBL" id="KKK54917.1"/>
    </source>
</evidence>
<proteinExistence type="predicted"/>
<dbReference type="EMBL" id="LAZR01065752">
    <property type="protein sequence ID" value="KKK54917.1"/>
    <property type="molecule type" value="Genomic_DNA"/>
</dbReference>
<reference evidence="1" key="1">
    <citation type="journal article" date="2015" name="Nature">
        <title>Complex archaea that bridge the gap between prokaryotes and eukaryotes.</title>
        <authorList>
            <person name="Spang A."/>
            <person name="Saw J.H."/>
            <person name="Jorgensen S.L."/>
            <person name="Zaremba-Niedzwiedzka K."/>
            <person name="Martijn J."/>
            <person name="Lind A.E."/>
            <person name="van Eijk R."/>
            <person name="Schleper C."/>
            <person name="Guy L."/>
            <person name="Ettema T.J."/>
        </authorList>
    </citation>
    <scope>NUCLEOTIDE SEQUENCE</scope>
</reference>
<protein>
    <recommendedName>
        <fullName evidence="2">DUF4369 domain-containing protein</fullName>
    </recommendedName>
</protein>
<feature type="non-terminal residue" evidence="1">
    <location>
        <position position="336"/>
    </location>
</feature>
<gene>
    <name evidence="1" type="ORF">LCGC14_3079830</name>
</gene>